<dbReference type="GO" id="GO:0003899">
    <property type="term" value="F:DNA-directed RNA polymerase activity"/>
    <property type="evidence" value="ECO:0007669"/>
    <property type="project" value="InterPro"/>
</dbReference>
<name>A0A382CCL5_9ZZZZ</name>
<keyword evidence="11" id="KW-0804">Transcription</keyword>
<feature type="domain" description="Zinc finger CHC2-type" evidence="12">
    <location>
        <begin position="36"/>
        <end position="90"/>
    </location>
</feature>
<dbReference type="SMART" id="SM00400">
    <property type="entry name" value="ZnF_CHCC"/>
    <property type="match status" value="1"/>
</dbReference>
<dbReference type="GO" id="GO:0005737">
    <property type="term" value="C:cytoplasm"/>
    <property type="evidence" value="ECO:0007669"/>
    <property type="project" value="TreeGrafter"/>
</dbReference>
<keyword evidence="2" id="KW-0240">DNA-directed RNA polymerase</keyword>
<dbReference type="FunFam" id="3.90.580.10:FF:000001">
    <property type="entry name" value="DNA primase"/>
    <property type="match status" value="1"/>
</dbReference>
<evidence type="ECO:0000259" key="12">
    <source>
        <dbReference type="SMART" id="SM00400"/>
    </source>
</evidence>
<keyword evidence="7" id="KW-0863">Zinc-finger</keyword>
<evidence type="ECO:0000256" key="6">
    <source>
        <dbReference type="ARBA" id="ARBA00022723"/>
    </source>
</evidence>
<dbReference type="Gene3D" id="3.90.580.10">
    <property type="entry name" value="Zinc finger, CHC2-type domain"/>
    <property type="match status" value="1"/>
</dbReference>
<keyword evidence="10" id="KW-0238">DNA-binding</keyword>
<keyword evidence="9" id="KW-0460">Magnesium</keyword>
<accession>A0A382CCL5</accession>
<evidence type="ECO:0000256" key="9">
    <source>
        <dbReference type="ARBA" id="ARBA00022842"/>
    </source>
</evidence>
<evidence type="ECO:0000313" key="13">
    <source>
        <dbReference type="EMBL" id="SVB23770.1"/>
    </source>
</evidence>
<dbReference type="SUPFAM" id="SSF57783">
    <property type="entry name" value="Zinc beta-ribbon"/>
    <property type="match status" value="1"/>
</dbReference>
<sequence>MPGRIPQEFIDELIDRADIVEVVGSRIQLKKAGREHKACCPFHNEKTPSFTVSPDKGFYHCFGCGAHGTALGFLMEHDHLEFVDAVEELASLYGLEVLREEKRSAPAPPSAPLYEVLDEVTRFFRKCLRE</sequence>
<evidence type="ECO:0000256" key="5">
    <source>
        <dbReference type="ARBA" id="ARBA00022705"/>
    </source>
</evidence>
<keyword evidence="5" id="KW-0235">DNA replication</keyword>
<protein>
    <recommendedName>
        <fullName evidence="12">Zinc finger CHC2-type domain-containing protein</fullName>
    </recommendedName>
</protein>
<evidence type="ECO:0000256" key="10">
    <source>
        <dbReference type="ARBA" id="ARBA00023125"/>
    </source>
</evidence>
<gene>
    <name evidence="13" type="ORF">METZ01_LOCUS176624</name>
</gene>
<dbReference type="InterPro" id="IPR036977">
    <property type="entry name" value="DNA_primase_Znf_CHC2"/>
</dbReference>
<keyword evidence="8" id="KW-0862">Zinc</keyword>
<keyword evidence="3" id="KW-0808">Transferase</keyword>
<evidence type="ECO:0000256" key="3">
    <source>
        <dbReference type="ARBA" id="ARBA00022679"/>
    </source>
</evidence>
<proteinExistence type="predicted"/>
<evidence type="ECO:0000256" key="2">
    <source>
        <dbReference type="ARBA" id="ARBA00022478"/>
    </source>
</evidence>
<evidence type="ECO:0000256" key="1">
    <source>
        <dbReference type="ARBA" id="ARBA00001947"/>
    </source>
</evidence>
<evidence type="ECO:0000256" key="7">
    <source>
        <dbReference type="ARBA" id="ARBA00022771"/>
    </source>
</evidence>
<keyword evidence="4" id="KW-0548">Nucleotidyltransferase</keyword>
<dbReference type="EMBL" id="UINC01033852">
    <property type="protein sequence ID" value="SVB23770.1"/>
    <property type="molecule type" value="Genomic_DNA"/>
</dbReference>
<evidence type="ECO:0000256" key="8">
    <source>
        <dbReference type="ARBA" id="ARBA00022833"/>
    </source>
</evidence>
<dbReference type="Pfam" id="PF01807">
    <property type="entry name" value="Zn_ribbon_DnaG"/>
    <property type="match status" value="1"/>
</dbReference>
<dbReference type="GO" id="GO:0006269">
    <property type="term" value="P:DNA replication, synthesis of primer"/>
    <property type="evidence" value="ECO:0007669"/>
    <property type="project" value="TreeGrafter"/>
</dbReference>
<dbReference type="GO" id="GO:0003677">
    <property type="term" value="F:DNA binding"/>
    <property type="evidence" value="ECO:0007669"/>
    <property type="project" value="UniProtKB-KW"/>
</dbReference>
<dbReference type="GO" id="GO:0008270">
    <property type="term" value="F:zinc ion binding"/>
    <property type="evidence" value="ECO:0007669"/>
    <property type="project" value="UniProtKB-KW"/>
</dbReference>
<organism evidence="13">
    <name type="scientific">marine metagenome</name>
    <dbReference type="NCBI Taxonomy" id="408172"/>
    <lineage>
        <taxon>unclassified sequences</taxon>
        <taxon>metagenomes</taxon>
        <taxon>ecological metagenomes</taxon>
    </lineage>
</organism>
<dbReference type="GO" id="GO:0000428">
    <property type="term" value="C:DNA-directed RNA polymerase complex"/>
    <property type="evidence" value="ECO:0007669"/>
    <property type="project" value="UniProtKB-KW"/>
</dbReference>
<comment type="cofactor">
    <cofactor evidence="1">
        <name>Zn(2+)</name>
        <dbReference type="ChEBI" id="CHEBI:29105"/>
    </cofactor>
</comment>
<evidence type="ECO:0000256" key="4">
    <source>
        <dbReference type="ARBA" id="ARBA00022695"/>
    </source>
</evidence>
<dbReference type="PANTHER" id="PTHR30313:SF2">
    <property type="entry name" value="DNA PRIMASE"/>
    <property type="match status" value="1"/>
</dbReference>
<keyword evidence="6" id="KW-0479">Metal-binding</keyword>
<dbReference type="InterPro" id="IPR002694">
    <property type="entry name" value="Znf_CHC2"/>
</dbReference>
<dbReference type="InterPro" id="IPR050219">
    <property type="entry name" value="DnaG_primase"/>
</dbReference>
<dbReference type="PANTHER" id="PTHR30313">
    <property type="entry name" value="DNA PRIMASE"/>
    <property type="match status" value="1"/>
</dbReference>
<evidence type="ECO:0000256" key="11">
    <source>
        <dbReference type="ARBA" id="ARBA00023163"/>
    </source>
</evidence>
<dbReference type="AlphaFoldDB" id="A0A382CCL5"/>
<reference evidence="13" key="1">
    <citation type="submission" date="2018-05" db="EMBL/GenBank/DDBJ databases">
        <authorList>
            <person name="Lanie J.A."/>
            <person name="Ng W.-L."/>
            <person name="Kazmierczak K.M."/>
            <person name="Andrzejewski T.M."/>
            <person name="Davidsen T.M."/>
            <person name="Wayne K.J."/>
            <person name="Tettelin H."/>
            <person name="Glass J.I."/>
            <person name="Rusch D."/>
            <person name="Podicherti R."/>
            <person name="Tsui H.-C.T."/>
            <person name="Winkler M.E."/>
        </authorList>
    </citation>
    <scope>NUCLEOTIDE SEQUENCE</scope>
</reference>
<feature type="non-terminal residue" evidence="13">
    <location>
        <position position="130"/>
    </location>
</feature>